<protein>
    <submittedName>
        <fullName evidence="1">Uncharacterized protein</fullName>
    </submittedName>
</protein>
<dbReference type="Proteomes" id="UP000315082">
    <property type="component" value="Chromosome"/>
</dbReference>
<sequence>MKNIHKLVIGAMLFGGLVTIQFTGTVRAANCQCGLCADNCGCCTLKVDKVDEKKTAWEVECKQVCIPKVVFPWQKRCNPCANNGACVRTVRVLKKKEYKCPKLEFTWTPKMIGGCGCCGGAGNNCCDDGSCGSCDDGGCLLGANELQPAPSPSIPTPAIGNGVMQTAATDAMIESEVPTVHVARPVGLKTLQLNR</sequence>
<evidence type="ECO:0000313" key="1">
    <source>
        <dbReference type="EMBL" id="QDV70540.1"/>
    </source>
</evidence>
<keyword evidence="2" id="KW-1185">Reference proteome</keyword>
<name>A0A518JYD0_9BACT</name>
<evidence type="ECO:0000313" key="2">
    <source>
        <dbReference type="Proteomes" id="UP000315082"/>
    </source>
</evidence>
<dbReference type="OrthoDB" id="289236at2"/>
<dbReference type="RefSeq" id="WP_145099935.1">
    <property type="nucleotide sequence ID" value="NZ_CP036348.1"/>
</dbReference>
<accession>A0A518JYD0</accession>
<organism evidence="1 2">
    <name type="scientific">Rosistilla carotiformis</name>
    <dbReference type="NCBI Taxonomy" id="2528017"/>
    <lineage>
        <taxon>Bacteria</taxon>
        <taxon>Pseudomonadati</taxon>
        <taxon>Planctomycetota</taxon>
        <taxon>Planctomycetia</taxon>
        <taxon>Pirellulales</taxon>
        <taxon>Pirellulaceae</taxon>
        <taxon>Rosistilla</taxon>
    </lineage>
</organism>
<gene>
    <name evidence="1" type="ORF">Poly24_42640</name>
</gene>
<dbReference type="AlphaFoldDB" id="A0A518JYD0"/>
<dbReference type="KEGG" id="rcf:Poly24_42640"/>
<dbReference type="EMBL" id="CP036348">
    <property type="protein sequence ID" value="QDV70540.1"/>
    <property type="molecule type" value="Genomic_DNA"/>
</dbReference>
<proteinExistence type="predicted"/>
<reference evidence="1 2" key="1">
    <citation type="submission" date="2019-02" db="EMBL/GenBank/DDBJ databases">
        <title>Deep-cultivation of Planctomycetes and their phenomic and genomic characterization uncovers novel biology.</title>
        <authorList>
            <person name="Wiegand S."/>
            <person name="Jogler M."/>
            <person name="Boedeker C."/>
            <person name="Pinto D."/>
            <person name="Vollmers J."/>
            <person name="Rivas-Marin E."/>
            <person name="Kohn T."/>
            <person name="Peeters S.H."/>
            <person name="Heuer A."/>
            <person name="Rast P."/>
            <person name="Oberbeckmann S."/>
            <person name="Bunk B."/>
            <person name="Jeske O."/>
            <person name="Meyerdierks A."/>
            <person name="Storesund J.E."/>
            <person name="Kallscheuer N."/>
            <person name="Luecker S."/>
            <person name="Lage O.M."/>
            <person name="Pohl T."/>
            <person name="Merkel B.J."/>
            <person name="Hornburger P."/>
            <person name="Mueller R.-W."/>
            <person name="Bruemmer F."/>
            <person name="Labrenz M."/>
            <person name="Spormann A.M."/>
            <person name="Op den Camp H."/>
            <person name="Overmann J."/>
            <person name="Amann R."/>
            <person name="Jetten M.S.M."/>
            <person name="Mascher T."/>
            <person name="Medema M.H."/>
            <person name="Devos D.P."/>
            <person name="Kaster A.-K."/>
            <person name="Ovreas L."/>
            <person name="Rohde M."/>
            <person name="Galperin M.Y."/>
            <person name="Jogler C."/>
        </authorList>
    </citation>
    <scope>NUCLEOTIDE SEQUENCE [LARGE SCALE GENOMIC DNA]</scope>
    <source>
        <strain evidence="1 2">Poly24</strain>
    </source>
</reference>